<dbReference type="Pfam" id="PF00528">
    <property type="entry name" value="BPD_transp_1"/>
    <property type="match status" value="1"/>
</dbReference>
<feature type="transmembrane region" description="Helical" evidence="9">
    <location>
        <begin position="215"/>
        <end position="240"/>
    </location>
</feature>
<keyword evidence="5" id="KW-0571">Peptide transport</keyword>
<feature type="transmembrane region" description="Helical" evidence="9">
    <location>
        <begin position="96"/>
        <end position="121"/>
    </location>
</feature>
<dbReference type="Proteomes" id="UP001237448">
    <property type="component" value="Unassembled WGS sequence"/>
</dbReference>
<dbReference type="PROSITE" id="PS50928">
    <property type="entry name" value="ABC_TM1"/>
    <property type="match status" value="1"/>
</dbReference>
<dbReference type="PANTHER" id="PTHR43386:SF1">
    <property type="entry name" value="D,D-DIPEPTIDE TRANSPORT SYSTEM PERMEASE PROTEIN DDPC-RELATED"/>
    <property type="match status" value="1"/>
</dbReference>
<dbReference type="CDD" id="cd06261">
    <property type="entry name" value="TM_PBP2"/>
    <property type="match status" value="1"/>
</dbReference>
<evidence type="ECO:0000259" key="10">
    <source>
        <dbReference type="PROSITE" id="PS50928"/>
    </source>
</evidence>
<feature type="transmembrane region" description="Helical" evidence="9">
    <location>
        <begin position="133"/>
        <end position="153"/>
    </location>
</feature>
<keyword evidence="8 9" id="KW-0472">Membrane</keyword>
<dbReference type="InterPro" id="IPR050366">
    <property type="entry name" value="BP-dependent_transpt_permease"/>
</dbReference>
<organism evidence="11 12">
    <name type="scientific">Labrys monachus</name>
    <dbReference type="NCBI Taxonomy" id="217067"/>
    <lineage>
        <taxon>Bacteria</taxon>
        <taxon>Pseudomonadati</taxon>
        <taxon>Pseudomonadota</taxon>
        <taxon>Alphaproteobacteria</taxon>
        <taxon>Hyphomicrobiales</taxon>
        <taxon>Xanthobacteraceae</taxon>
        <taxon>Labrys</taxon>
    </lineage>
</organism>
<comment type="subcellular location">
    <subcellularLocation>
        <location evidence="1 9">Cell membrane</location>
        <topology evidence="1 9">Multi-pass membrane protein</topology>
    </subcellularLocation>
</comment>
<dbReference type="InterPro" id="IPR000515">
    <property type="entry name" value="MetI-like"/>
</dbReference>
<dbReference type="Pfam" id="PF12911">
    <property type="entry name" value="OppC_N"/>
    <property type="match status" value="1"/>
</dbReference>
<protein>
    <submittedName>
        <fullName evidence="11">Peptide/nickel transport system permease protein</fullName>
    </submittedName>
</protein>
<evidence type="ECO:0000256" key="4">
    <source>
        <dbReference type="ARBA" id="ARBA00022692"/>
    </source>
</evidence>
<comment type="similarity">
    <text evidence="9">Belongs to the binding-protein-dependent transport system permease family.</text>
</comment>
<evidence type="ECO:0000313" key="12">
    <source>
        <dbReference type="Proteomes" id="UP001237448"/>
    </source>
</evidence>
<dbReference type="EMBL" id="JAUSVK010000001">
    <property type="protein sequence ID" value="MDQ0391324.1"/>
    <property type="molecule type" value="Genomic_DNA"/>
</dbReference>
<evidence type="ECO:0000313" key="11">
    <source>
        <dbReference type="EMBL" id="MDQ0391324.1"/>
    </source>
</evidence>
<feature type="transmembrane region" description="Helical" evidence="9">
    <location>
        <begin position="32"/>
        <end position="54"/>
    </location>
</feature>
<evidence type="ECO:0000256" key="9">
    <source>
        <dbReference type="RuleBase" id="RU363032"/>
    </source>
</evidence>
<sequence length="297" mass="31907">MSMSSVTAPAASPSGSARLRSRALRRFLRHRLAVFGACAIAALVLATIAGPWVIPFDQLHIDLRHRFEPPPAGGHVFGTDQLGRDLLVRLLMAGRISLTIGFAAMLVSTAIGVLVGVTAGYYGRWLGLALMRFVDAMLCFPSIFLLLVLAAFIHPDVLTLTLIIAATSWMEVARVVQSQIRTLRERDFTAAAELLGASGRHVMFNELLPNAAGPIIVAATLTVARAILMEAYVSFLGYGIQAPTASWGNMLNNAQQYLGSAPWLAIFPGLMITLAVTSFNFVGDGLRDALDARFDLA</sequence>
<keyword evidence="2 9" id="KW-0813">Transport</keyword>
<keyword evidence="7 9" id="KW-1133">Transmembrane helix</keyword>
<proteinExistence type="inferred from homology"/>
<keyword evidence="4 9" id="KW-0812">Transmembrane</keyword>
<evidence type="ECO:0000256" key="3">
    <source>
        <dbReference type="ARBA" id="ARBA00022475"/>
    </source>
</evidence>
<evidence type="ECO:0000256" key="8">
    <source>
        <dbReference type="ARBA" id="ARBA00023136"/>
    </source>
</evidence>
<keyword evidence="3" id="KW-1003">Cell membrane</keyword>
<reference evidence="11 12" key="1">
    <citation type="submission" date="2023-07" db="EMBL/GenBank/DDBJ databases">
        <title>Genomic Encyclopedia of Type Strains, Phase IV (KMG-IV): sequencing the most valuable type-strain genomes for metagenomic binning, comparative biology and taxonomic classification.</title>
        <authorList>
            <person name="Goeker M."/>
        </authorList>
    </citation>
    <scope>NUCLEOTIDE SEQUENCE [LARGE SCALE GENOMIC DNA]</scope>
    <source>
        <strain evidence="11 12">DSM 5896</strain>
    </source>
</reference>
<accession>A0ABU0F9N3</accession>
<keyword evidence="6" id="KW-0653">Protein transport</keyword>
<dbReference type="InterPro" id="IPR025966">
    <property type="entry name" value="OppC_N"/>
</dbReference>
<feature type="domain" description="ABC transmembrane type-1" evidence="10">
    <location>
        <begin position="94"/>
        <end position="283"/>
    </location>
</feature>
<dbReference type="SUPFAM" id="SSF161098">
    <property type="entry name" value="MetI-like"/>
    <property type="match status" value="1"/>
</dbReference>
<evidence type="ECO:0000256" key="6">
    <source>
        <dbReference type="ARBA" id="ARBA00022927"/>
    </source>
</evidence>
<dbReference type="InterPro" id="IPR035906">
    <property type="entry name" value="MetI-like_sf"/>
</dbReference>
<evidence type="ECO:0000256" key="1">
    <source>
        <dbReference type="ARBA" id="ARBA00004651"/>
    </source>
</evidence>
<name>A0ABU0F9N3_9HYPH</name>
<evidence type="ECO:0000256" key="2">
    <source>
        <dbReference type="ARBA" id="ARBA00022448"/>
    </source>
</evidence>
<gene>
    <name evidence="11" type="ORF">J3R73_001116</name>
</gene>
<feature type="transmembrane region" description="Helical" evidence="9">
    <location>
        <begin position="159"/>
        <end position="176"/>
    </location>
</feature>
<evidence type="ECO:0000256" key="7">
    <source>
        <dbReference type="ARBA" id="ARBA00022989"/>
    </source>
</evidence>
<dbReference type="PANTHER" id="PTHR43386">
    <property type="entry name" value="OLIGOPEPTIDE TRANSPORT SYSTEM PERMEASE PROTEIN APPC"/>
    <property type="match status" value="1"/>
</dbReference>
<evidence type="ECO:0000256" key="5">
    <source>
        <dbReference type="ARBA" id="ARBA00022856"/>
    </source>
</evidence>
<feature type="transmembrane region" description="Helical" evidence="9">
    <location>
        <begin position="260"/>
        <end position="283"/>
    </location>
</feature>
<dbReference type="Gene3D" id="1.10.3720.10">
    <property type="entry name" value="MetI-like"/>
    <property type="match status" value="1"/>
</dbReference>
<comment type="caution">
    <text evidence="11">The sequence shown here is derived from an EMBL/GenBank/DDBJ whole genome shotgun (WGS) entry which is preliminary data.</text>
</comment>
<keyword evidence="12" id="KW-1185">Reference proteome</keyword>